<accession>A0A1L8CRD5</accession>
<protein>
    <submittedName>
        <fullName evidence="1">Uncharacterized protein</fullName>
    </submittedName>
</protein>
<evidence type="ECO:0000313" key="1">
    <source>
        <dbReference type="EMBL" id="GAV21434.1"/>
    </source>
</evidence>
<sequence>MKKEEKKDVVCESLDRNAADLVGVLPRFYGHI</sequence>
<comment type="caution">
    <text evidence="1">The sequence shown here is derived from an EMBL/GenBank/DDBJ whole genome shotgun (WGS) entry which is preliminary data.</text>
</comment>
<dbReference type="AlphaFoldDB" id="A0A1L8CRD5"/>
<dbReference type="EMBL" id="BDFD01000034">
    <property type="protein sequence ID" value="GAV21434.1"/>
    <property type="molecule type" value="Genomic_DNA"/>
</dbReference>
<dbReference type="Proteomes" id="UP000231632">
    <property type="component" value="Unassembled WGS sequence"/>
</dbReference>
<name>A0A1L8CRD5_9PROT</name>
<organism evidence="1 2">
    <name type="scientific">Mariprofundus micogutta</name>
    <dbReference type="NCBI Taxonomy" id="1921010"/>
    <lineage>
        <taxon>Bacteria</taxon>
        <taxon>Pseudomonadati</taxon>
        <taxon>Pseudomonadota</taxon>
        <taxon>Candidatius Mariprofundia</taxon>
        <taxon>Mariprofundales</taxon>
        <taxon>Mariprofundaceae</taxon>
        <taxon>Mariprofundus</taxon>
    </lineage>
</organism>
<evidence type="ECO:0000313" key="2">
    <source>
        <dbReference type="Proteomes" id="UP000231632"/>
    </source>
</evidence>
<gene>
    <name evidence="1" type="ORF">MMIC_P2423</name>
</gene>
<keyword evidence="2" id="KW-1185">Reference proteome</keyword>
<proteinExistence type="predicted"/>
<reference evidence="1 2" key="1">
    <citation type="journal article" date="2017" name="Arch. Microbiol.">
        <title>Mariprofundus micogutta sp. nov., a novel iron-oxidizing zetaproteobacterium isolated from a deep-sea hydrothermal field at the Bayonnaise knoll of the Izu-Ogasawara arc, and a description of Mariprofundales ord. nov. and Zetaproteobacteria classis nov.</title>
        <authorList>
            <person name="Makita H."/>
            <person name="Tanaka E."/>
            <person name="Mitsunobu S."/>
            <person name="Miyazaki M."/>
            <person name="Nunoura T."/>
            <person name="Uematsu K."/>
            <person name="Takaki Y."/>
            <person name="Nishi S."/>
            <person name="Shimamura S."/>
            <person name="Takai K."/>
        </authorList>
    </citation>
    <scope>NUCLEOTIDE SEQUENCE [LARGE SCALE GENOMIC DNA]</scope>
    <source>
        <strain evidence="1 2">ET2</strain>
    </source>
</reference>